<keyword evidence="2" id="KW-1185">Reference proteome</keyword>
<sequence length="105" mass="12597">MKGKKLVEIAQAILEMMTDIEKSKLQSTKMPVYKDNFVILDKSFDHKSIFEGREYKEYEILESGFGFIDSYLSKLKRKKFENFDEMKFIMTNILITKKKKEYFKL</sequence>
<comment type="caution">
    <text evidence="1">The sequence shown here is derived from an EMBL/GenBank/DDBJ whole genome shotgun (WGS) entry which is preliminary data.</text>
</comment>
<proteinExistence type="predicted"/>
<evidence type="ECO:0000313" key="2">
    <source>
        <dbReference type="Proteomes" id="UP000187455"/>
    </source>
</evidence>
<dbReference type="AlphaFoldDB" id="A0A1R0GPR5"/>
<reference evidence="1 2" key="1">
    <citation type="journal article" date="2016" name="Mol. Biol. Evol.">
        <title>Genome-Wide Survey of Gut Fungi (Harpellales) Reveals the First Horizontally Transferred Ubiquitin Gene from a Mosquito Host.</title>
        <authorList>
            <person name="Wang Y."/>
            <person name="White M.M."/>
            <person name="Kvist S."/>
            <person name="Moncalvo J.M."/>
        </authorList>
    </citation>
    <scope>NUCLEOTIDE SEQUENCE [LARGE SCALE GENOMIC DNA]</scope>
    <source>
        <strain evidence="1 2">ALG-7-W6</strain>
    </source>
</reference>
<dbReference type="Proteomes" id="UP000187455">
    <property type="component" value="Unassembled WGS sequence"/>
</dbReference>
<protein>
    <submittedName>
        <fullName evidence="1">Uncharacterized protein</fullName>
    </submittedName>
</protein>
<gene>
    <name evidence="1" type="ORF">AYI68_g7061</name>
</gene>
<evidence type="ECO:0000313" key="1">
    <source>
        <dbReference type="EMBL" id="OLY78881.1"/>
    </source>
</evidence>
<name>A0A1R0GPR5_9FUNG</name>
<accession>A0A1R0GPR5</accession>
<organism evidence="1 2">
    <name type="scientific">Smittium mucronatum</name>
    <dbReference type="NCBI Taxonomy" id="133383"/>
    <lineage>
        <taxon>Eukaryota</taxon>
        <taxon>Fungi</taxon>
        <taxon>Fungi incertae sedis</taxon>
        <taxon>Zoopagomycota</taxon>
        <taxon>Kickxellomycotina</taxon>
        <taxon>Harpellomycetes</taxon>
        <taxon>Harpellales</taxon>
        <taxon>Legeriomycetaceae</taxon>
        <taxon>Smittium</taxon>
    </lineage>
</organism>
<dbReference type="EMBL" id="LSSL01005366">
    <property type="protein sequence ID" value="OLY78881.1"/>
    <property type="molecule type" value="Genomic_DNA"/>
</dbReference>